<feature type="transmembrane region" description="Helical" evidence="5">
    <location>
        <begin position="114"/>
        <end position="132"/>
    </location>
</feature>
<evidence type="ECO:0000313" key="8">
    <source>
        <dbReference type="EMBL" id="MEI5992877.1"/>
    </source>
</evidence>
<evidence type="ECO:0000256" key="3">
    <source>
        <dbReference type="ARBA" id="ARBA00022989"/>
    </source>
</evidence>
<evidence type="ECO:0000313" key="10">
    <source>
        <dbReference type="Proteomes" id="UP000195139"/>
    </source>
</evidence>
<dbReference type="Proteomes" id="UP000195139">
    <property type="component" value="Unassembled WGS sequence"/>
</dbReference>
<feature type="transmembrane region" description="Helical" evidence="5">
    <location>
        <begin position="139"/>
        <end position="162"/>
    </location>
</feature>
<comment type="caution">
    <text evidence="9">The sequence shown here is derived from an EMBL/GenBank/DDBJ whole genome shotgun (WGS) entry which is preliminary data.</text>
</comment>
<evidence type="ECO:0000256" key="4">
    <source>
        <dbReference type="ARBA" id="ARBA00023136"/>
    </source>
</evidence>
<dbReference type="Pfam" id="PF04892">
    <property type="entry name" value="VanZ"/>
    <property type="match status" value="1"/>
</dbReference>
<accession>A0A242C5T8</accession>
<dbReference type="GO" id="GO:0016020">
    <property type="term" value="C:membrane"/>
    <property type="evidence" value="ECO:0007669"/>
    <property type="project" value="UniProtKB-SubCell"/>
</dbReference>
<dbReference type="AlphaFoldDB" id="A0A242C5T8"/>
<dbReference type="PIRSF" id="PIRSF031578">
    <property type="entry name" value="Uncharacterised_Vanz_RDD-cont"/>
    <property type="match status" value="1"/>
</dbReference>
<dbReference type="RefSeq" id="WP_086331556.1">
    <property type="nucleotide sequence ID" value="NZ_NGLE02000001.1"/>
</dbReference>
<reference evidence="8 10" key="2">
    <citation type="submission" date="2018-07" db="EMBL/GenBank/DDBJ databases">
        <title>The Genome Sequence of Enterococcus sp. DIV0659b.</title>
        <authorList>
            <consortium name="The Broad Institute Genomics Platform"/>
            <consortium name="The Broad Institute Genomic Center for Infectious Diseases"/>
            <person name="Earl A."/>
            <person name="Manson A."/>
            <person name="Schwartman J."/>
            <person name="Gilmore M."/>
            <person name="Abouelleil A."/>
            <person name="Cao P."/>
            <person name="Chapman S."/>
            <person name="Cusick C."/>
            <person name="Shea T."/>
            <person name="Young S."/>
            <person name="Neafsey D."/>
            <person name="Nusbaum C."/>
            <person name="Birren B."/>
        </authorList>
    </citation>
    <scope>NUCLEOTIDE SEQUENCE [LARGE SCALE GENOMIC DNA]</scope>
    <source>
        <strain evidence="8 10">4G2_DIV0659</strain>
    </source>
</reference>
<dbReference type="InterPro" id="IPR006976">
    <property type="entry name" value="VanZ-like"/>
</dbReference>
<reference evidence="9" key="1">
    <citation type="submission" date="2017-05" db="EMBL/GenBank/DDBJ databases">
        <title>The Genome Sequence of Enterococcus sp. 4G2_DIV0659.</title>
        <authorList>
            <consortium name="The Broad Institute Genomics Platform"/>
            <consortium name="The Broad Institute Genomic Center for Infectious Diseases"/>
            <person name="Earl A."/>
            <person name="Manson A."/>
            <person name="Schwartman J."/>
            <person name="Gilmore M."/>
            <person name="Abouelleil A."/>
            <person name="Cao P."/>
            <person name="Chapman S."/>
            <person name="Cusick C."/>
            <person name="Shea T."/>
            <person name="Young S."/>
            <person name="Neafsey D."/>
            <person name="Nusbaum C."/>
            <person name="Birren B."/>
        </authorList>
    </citation>
    <scope>NUCLEOTIDE SEQUENCE [LARGE SCALE GENOMIC DNA]</scope>
    <source>
        <strain evidence="9">4G2_DIV0659</strain>
    </source>
</reference>
<evidence type="ECO:0000259" key="6">
    <source>
        <dbReference type="Pfam" id="PF04892"/>
    </source>
</evidence>
<proteinExistence type="predicted"/>
<evidence type="ECO:0000259" key="7">
    <source>
        <dbReference type="Pfam" id="PF06271"/>
    </source>
</evidence>
<dbReference type="InterPro" id="IPR021192">
    <property type="entry name" value="UCP031578_Vanz/RDD"/>
</dbReference>
<dbReference type="STRING" id="1834181.A5880_002692"/>
<feature type="transmembrane region" description="Helical" evidence="5">
    <location>
        <begin position="218"/>
        <end position="239"/>
    </location>
</feature>
<protein>
    <recommendedName>
        <fullName evidence="11">VanZ/RDD domain-containing protein</fullName>
    </recommendedName>
</protein>
<evidence type="ECO:0008006" key="11">
    <source>
        <dbReference type="Google" id="ProtNLM"/>
    </source>
</evidence>
<keyword evidence="2 5" id="KW-0812">Transmembrane</keyword>
<feature type="transmembrane region" description="Helical" evidence="5">
    <location>
        <begin position="259"/>
        <end position="277"/>
    </location>
</feature>
<evidence type="ECO:0000313" key="9">
    <source>
        <dbReference type="EMBL" id="OTO05519.1"/>
    </source>
</evidence>
<feature type="transmembrane region" description="Helical" evidence="5">
    <location>
        <begin position="43"/>
        <end position="63"/>
    </location>
</feature>
<dbReference type="PANTHER" id="PTHR36834:SF1">
    <property type="entry name" value="INTEGRAL MEMBRANE PROTEIN"/>
    <property type="match status" value="1"/>
</dbReference>
<keyword evidence="10" id="KW-1185">Reference proteome</keyword>
<evidence type="ECO:0000256" key="1">
    <source>
        <dbReference type="ARBA" id="ARBA00004141"/>
    </source>
</evidence>
<feature type="transmembrane region" description="Helical" evidence="5">
    <location>
        <begin position="174"/>
        <end position="197"/>
    </location>
</feature>
<feature type="domain" description="VanZ-like" evidence="6">
    <location>
        <begin position="48"/>
        <end position="190"/>
    </location>
</feature>
<dbReference type="Pfam" id="PF06271">
    <property type="entry name" value="RDD"/>
    <property type="match status" value="1"/>
</dbReference>
<evidence type="ECO:0000256" key="2">
    <source>
        <dbReference type="ARBA" id="ARBA00022692"/>
    </source>
</evidence>
<dbReference type="EMBL" id="NGLE02000001">
    <property type="protein sequence ID" value="MEI5992877.1"/>
    <property type="molecule type" value="Genomic_DNA"/>
</dbReference>
<dbReference type="InterPro" id="IPR010432">
    <property type="entry name" value="RDD"/>
</dbReference>
<comment type="subcellular location">
    <subcellularLocation>
        <location evidence="1">Membrane</location>
        <topology evidence="1">Multi-pass membrane protein</topology>
    </subcellularLocation>
</comment>
<evidence type="ECO:0000256" key="5">
    <source>
        <dbReference type="SAM" id="Phobius"/>
    </source>
</evidence>
<feature type="transmembrane region" description="Helical" evidence="5">
    <location>
        <begin position="298"/>
        <end position="317"/>
    </location>
</feature>
<keyword evidence="3 5" id="KW-1133">Transmembrane helix</keyword>
<feature type="transmembrane region" description="Helical" evidence="5">
    <location>
        <begin position="337"/>
        <end position="362"/>
    </location>
</feature>
<dbReference type="InterPro" id="IPR053150">
    <property type="entry name" value="Teicoplanin_resist-assoc"/>
</dbReference>
<feature type="transmembrane region" description="Helical" evidence="5">
    <location>
        <begin position="12"/>
        <end position="31"/>
    </location>
</feature>
<organism evidence="9">
    <name type="scientific">Candidatus Enterococcus mansonii</name>
    <dbReference type="NCBI Taxonomy" id="1834181"/>
    <lineage>
        <taxon>Bacteria</taxon>
        <taxon>Bacillati</taxon>
        <taxon>Bacillota</taxon>
        <taxon>Bacilli</taxon>
        <taxon>Lactobacillales</taxon>
        <taxon>Enterococcaceae</taxon>
        <taxon>Enterococcus</taxon>
    </lineage>
</organism>
<dbReference type="OrthoDB" id="4822551at2"/>
<name>A0A242C5T8_9ENTE</name>
<keyword evidence="4 5" id="KW-0472">Membrane</keyword>
<sequence>MSAYAAPIKTAIIVFPFLAFAISFVLVIREYRKYGTFLFTRALIVYSFVFYLLCAYFLVILPLPPKAEVAQYTSQYLELRPFYFVSRFLQDTVLNIHDPSTFVPALRQGVVLEPVFNILLLVPFGVYLRYYYKCSFKKVVLASFLLSLFFELTQLSGLYFIYPRPYRLADVNDLINNTFGGIVGYTITPMLTFLFPTRDELDEAAYKKGQSVSLFRRFVAFLIDWFVISIVQTIVLFLLNAIPAYKQWFAGSSGLEERFCFFIMVVVVFMFLPKLTNGETLGKKIVRIRVVEEGRGKIRFRALVIRYGYLYVVYGLISLYMTSSADLLNSNNRMLQLVSFMLFLFCSLLLLLFCINILYVLIRKNRRLFYEKASRTYTISTIKEKKNEENQ</sequence>
<dbReference type="EMBL" id="NGLE01000004">
    <property type="protein sequence ID" value="OTO05519.1"/>
    <property type="molecule type" value="Genomic_DNA"/>
</dbReference>
<dbReference type="PANTHER" id="PTHR36834">
    <property type="entry name" value="MEMBRANE PROTEIN-RELATED"/>
    <property type="match status" value="1"/>
</dbReference>
<feature type="domain" description="RDD" evidence="7">
    <location>
        <begin position="213"/>
        <end position="370"/>
    </location>
</feature>
<gene>
    <name evidence="8" type="ORF">A5880_000416</name>
    <name evidence="9" type="ORF">A5880_002692</name>
</gene>